<dbReference type="Gene3D" id="3.40.630.30">
    <property type="match status" value="1"/>
</dbReference>
<dbReference type="PANTHER" id="PTHR43415:SF5">
    <property type="entry name" value="ACETYLTRANSFERASE"/>
    <property type="match status" value="1"/>
</dbReference>
<gene>
    <name evidence="2" type="ORF">MWH26_05480</name>
</gene>
<keyword evidence="3" id="KW-1185">Reference proteome</keyword>
<protein>
    <submittedName>
        <fullName evidence="2">GNAT family N-acetyltransferase</fullName>
    </submittedName>
</protein>
<dbReference type="Pfam" id="PF13302">
    <property type="entry name" value="Acetyltransf_3"/>
    <property type="match status" value="1"/>
</dbReference>
<sequence length="189" mass="21645">MIRLEYFTPSDFDQLIAWIDSPHLLMNWSGPMFNFPLNPEKLEWYVQDANDLSFPDVFIFKAIDTTTETVVGHISLGGISQKNSSARISRVFIDPQARGRGFARHMLTEVLRFGFEQLHLHRIDLGVYDFNEAAIRAYTRAGMQREGCSRDILKYDGEYWSLVEMSMLDHEWAALHPTLPTTTAADALA</sequence>
<accession>A0ABY4JEH2</accession>
<evidence type="ECO:0000259" key="1">
    <source>
        <dbReference type="PROSITE" id="PS51186"/>
    </source>
</evidence>
<dbReference type="PANTHER" id="PTHR43415">
    <property type="entry name" value="SPERMIDINE N(1)-ACETYLTRANSFERASE"/>
    <property type="match status" value="1"/>
</dbReference>
<dbReference type="SUPFAM" id="SSF55729">
    <property type="entry name" value="Acyl-CoA N-acyltransferases (Nat)"/>
    <property type="match status" value="1"/>
</dbReference>
<dbReference type="CDD" id="cd04301">
    <property type="entry name" value="NAT_SF"/>
    <property type="match status" value="1"/>
</dbReference>
<evidence type="ECO:0000313" key="3">
    <source>
        <dbReference type="Proteomes" id="UP000829647"/>
    </source>
</evidence>
<dbReference type="Proteomes" id="UP000829647">
    <property type="component" value="Chromosome"/>
</dbReference>
<feature type="domain" description="N-acetyltransferase" evidence="1">
    <location>
        <begin position="2"/>
        <end position="170"/>
    </location>
</feature>
<dbReference type="RefSeq" id="WP_244695634.1">
    <property type="nucleotide sequence ID" value="NZ_CP095848.1"/>
</dbReference>
<dbReference type="InterPro" id="IPR000182">
    <property type="entry name" value="GNAT_dom"/>
</dbReference>
<name>A0ABY4JEH2_9BACT</name>
<reference evidence="2 3" key="1">
    <citation type="submission" date="2022-04" db="EMBL/GenBank/DDBJ databases">
        <title>Hymenobacter sp. isolated from the air.</title>
        <authorList>
            <person name="Won M."/>
            <person name="Lee C.-M."/>
            <person name="Woen H.-Y."/>
            <person name="Kwon S.-W."/>
        </authorList>
    </citation>
    <scope>NUCLEOTIDE SEQUENCE [LARGE SCALE GENOMIC DNA]</scope>
    <source>
        <strain evidence="3">5516 S-25</strain>
    </source>
</reference>
<dbReference type="InterPro" id="IPR016181">
    <property type="entry name" value="Acyl_CoA_acyltransferase"/>
</dbReference>
<dbReference type="EMBL" id="CP095848">
    <property type="protein sequence ID" value="UPL50358.1"/>
    <property type="molecule type" value="Genomic_DNA"/>
</dbReference>
<organism evidence="2 3">
    <name type="scientific">Hymenobacter sublimis</name>
    <dbReference type="NCBI Taxonomy" id="2933777"/>
    <lineage>
        <taxon>Bacteria</taxon>
        <taxon>Pseudomonadati</taxon>
        <taxon>Bacteroidota</taxon>
        <taxon>Cytophagia</taxon>
        <taxon>Cytophagales</taxon>
        <taxon>Hymenobacteraceae</taxon>
        <taxon>Hymenobacter</taxon>
    </lineage>
</organism>
<evidence type="ECO:0000313" key="2">
    <source>
        <dbReference type="EMBL" id="UPL50358.1"/>
    </source>
</evidence>
<proteinExistence type="predicted"/>
<dbReference type="PROSITE" id="PS51186">
    <property type="entry name" value="GNAT"/>
    <property type="match status" value="1"/>
</dbReference>